<dbReference type="SUPFAM" id="SSF52540">
    <property type="entry name" value="P-loop containing nucleoside triphosphate hydrolases"/>
    <property type="match status" value="1"/>
</dbReference>
<dbReference type="NCBIfam" id="TIGR00152">
    <property type="entry name" value="dephospho-CoA kinase"/>
    <property type="match status" value="1"/>
</dbReference>
<reference evidence="3" key="1">
    <citation type="journal article" date="2022" name="New Phytol.">
        <title>Evolutionary transition to the ectomycorrhizal habit in the genomes of a hyperdiverse lineage of mushroom-forming fungi.</title>
        <authorList>
            <person name="Looney B."/>
            <person name="Miyauchi S."/>
            <person name="Morin E."/>
            <person name="Drula E."/>
            <person name="Courty P.E."/>
            <person name="Kohler A."/>
            <person name="Kuo A."/>
            <person name="LaButti K."/>
            <person name="Pangilinan J."/>
            <person name="Lipzen A."/>
            <person name="Riley R."/>
            <person name="Andreopoulos W."/>
            <person name="He G."/>
            <person name="Johnson J."/>
            <person name="Nolan M."/>
            <person name="Tritt A."/>
            <person name="Barry K.W."/>
            <person name="Grigoriev I.V."/>
            <person name="Nagy L.G."/>
            <person name="Hibbett D."/>
            <person name="Henrissat B."/>
            <person name="Matheny P.B."/>
            <person name="Labbe J."/>
            <person name="Martin F.M."/>
        </authorList>
    </citation>
    <scope>NUCLEOTIDE SEQUENCE</scope>
    <source>
        <strain evidence="3">BPL690</strain>
    </source>
</reference>
<dbReference type="Pfam" id="PF01121">
    <property type="entry name" value="CoaE"/>
    <property type="match status" value="2"/>
</dbReference>
<dbReference type="PANTHER" id="PTHR10695">
    <property type="entry name" value="DEPHOSPHO-COA KINASE-RELATED"/>
    <property type="match status" value="1"/>
</dbReference>
<dbReference type="HAMAP" id="MF_00376">
    <property type="entry name" value="Dephospho_CoA_kinase"/>
    <property type="match status" value="1"/>
</dbReference>
<dbReference type="CDD" id="cd02022">
    <property type="entry name" value="DPCK"/>
    <property type="match status" value="1"/>
</dbReference>
<proteinExistence type="inferred from homology"/>
<keyword evidence="2" id="KW-0067">ATP-binding</keyword>
<organism evidence="3 4">
    <name type="scientific">Multifurca ochricompacta</name>
    <dbReference type="NCBI Taxonomy" id="376703"/>
    <lineage>
        <taxon>Eukaryota</taxon>
        <taxon>Fungi</taxon>
        <taxon>Dikarya</taxon>
        <taxon>Basidiomycota</taxon>
        <taxon>Agaricomycotina</taxon>
        <taxon>Agaricomycetes</taxon>
        <taxon>Russulales</taxon>
        <taxon>Russulaceae</taxon>
        <taxon>Multifurca</taxon>
    </lineage>
</organism>
<evidence type="ECO:0000313" key="3">
    <source>
        <dbReference type="EMBL" id="KAI0294237.1"/>
    </source>
</evidence>
<evidence type="ECO:0000256" key="1">
    <source>
        <dbReference type="ARBA" id="ARBA00022741"/>
    </source>
</evidence>
<evidence type="ECO:0000313" key="4">
    <source>
        <dbReference type="Proteomes" id="UP001203297"/>
    </source>
</evidence>
<dbReference type="InterPro" id="IPR001977">
    <property type="entry name" value="Depp_CoAkinase"/>
</dbReference>
<keyword evidence="4" id="KW-1185">Reference proteome</keyword>
<dbReference type="Proteomes" id="UP001203297">
    <property type="component" value="Unassembled WGS sequence"/>
</dbReference>
<dbReference type="EMBL" id="WTXG01000078">
    <property type="protein sequence ID" value="KAI0294237.1"/>
    <property type="molecule type" value="Genomic_DNA"/>
</dbReference>
<comment type="caution">
    <text evidence="3">The sequence shown here is derived from an EMBL/GenBank/DDBJ whole genome shotgun (WGS) entry which is preliminary data.</text>
</comment>
<gene>
    <name evidence="3" type="ORF">B0F90DRAFT_1670547</name>
</gene>
<dbReference type="InterPro" id="IPR027417">
    <property type="entry name" value="P-loop_NTPase"/>
</dbReference>
<dbReference type="GO" id="GO:0015937">
    <property type="term" value="P:coenzyme A biosynthetic process"/>
    <property type="evidence" value="ECO:0007669"/>
    <property type="project" value="InterPro"/>
</dbReference>
<sequence length="263" mass="29731">MEVIGLTGGIATGKSTVSKQLATRGIPVIDADVLAREVVRPGTRALKKIVSTFGPEILQEDGTLNRAKLGAIVFNDGVKRRQLNAIVHPAVRWEMAMGVLKCWLRGEKVCVLDVPLLIESKIYQWVGKVVVIYWSVFLIAQPCARMPLMTTYYPYPRDRGSSAEIQLQRLMQRDKSTRDAARARLQAQLPIAEKLAYADIVIDNSGTQAELEVQVESFARRLHLEAGWSWRLKWLIPPLGLFSAIWTLIWRHVKYSRQEERLG</sequence>
<accession>A0AAD4LZN7</accession>
<dbReference type="AlphaFoldDB" id="A0AAD4LZN7"/>
<evidence type="ECO:0000256" key="2">
    <source>
        <dbReference type="ARBA" id="ARBA00022840"/>
    </source>
</evidence>
<dbReference type="Gene3D" id="3.40.50.300">
    <property type="entry name" value="P-loop containing nucleotide triphosphate hydrolases"/>
    <property type="match status" value="2"/>
</dbReference>
<dbReference type="GO" id="GO:0004140">
    <property type="term" value="F:dephospho-CoA kinase activity"/>
    <property type="evidence" value="ECO:0007669"/>
    <property type="project" value="InterPro"/>
</dbReference>
<dbReference type="PROSITE" id="PS51219">
    <property type="entry name" value="DPCK"/>
    <property type="match status" value="1"/>
</dbReference>
<keyword evidence="1" id="KW-0547">Nucleotide-binding</keyword>
<name>A0AAD4LZN7_9AGAM</name>
<dbReference type="PANTHER" id="PTHR10695:SF46">
    <property type="entry name" value="BIFUNCTIONAL COENZYME A SYNTHASE-RELATED"/>
    <property type="match status" value="1"/>
</dbReference>
<protein>
    <submittedName>
        <fullName evidence="3">CoaE-domain-containing protein</fullName>
    </submittedName>
</protein>
<dbReference type="GO" id="GO:0005524">
    <property type="term" value="F:ATP binding"/>
    <property type="evidence" value="ECO:0007669"/>
    <property type="project" value="UniProtKB-KW"/>
</dbReference>